<evidence type="ECO:0000313" key="3">
    <source>
        <dbReference type="EMBL" id="GFR52106.1"/>
    </source>
</evidence>
<dbReference type="Pfam" id="PF02020">
    <property type="entry name" value="W2"/>
    <property type="match status" value="1"/>
</dbReference>
<dbReference type="InterPro" id="IPR016024">
    <property type="entry name" value="ARM-type_fold"/>
</dbReference>
<sequence>QLQLHLSYILQFAIRQQALALVTAHSCFPMSTKEEKPTLAGVNVKTRKRNIVIPEDPGSFADAVVTLCQDAADGVSLEADLEAAAKALDGAELEYSRYGDILFQVFFAGGRLGTGAQLAAEDKMRLSTNILACEANRDSISPYFKLFQTLTRRRPFLIRGLENTLVKLMLSLEFFDEVGRKKLGIALALTFSWKIGVVPSNIFAALLNDRLVAKGTVLEVLTVFFQEFLAKDSLEDLVSMLVKANIANRLVDFAPPTKRVPAEFHQLLRNAGLGALADWDVQRETDVRVNELQEALTEAITADPPLSVGEVLSIAKAKKGESNLPDTEVLRVSWLALMKAINLTGKNQQQITQALLQKLKTYGKLFAAFASNGKAELALLNTIQVFCYEDTRMLKCFTDIVKLLYNAEIVGEDTIQHWFKKGSHPKGRAVFVKDIEPFIKWLEEAEEEDD</sequence>
<protein>
    <recommendedName>
        <fullName evidence="2">W2 domain-containing protein</fullName>
    </recommendedName>
</protein>
<accession>A0AAD3E1S0</accession>
<dbReference type="SMART" id="SM00515">
    <property type="entry name" value="eIF5C"/>
    <property type="match status" value="1"/>
</dbReference>
<dbReference type="PANTHER" id="PTHR14208">
    <property type="entry name" value="BASIC LEUCINE ZIPPER AND W2 DOMAIN-CONTAINING PROTEIN"/>
    <property type="match status" value="1"/>
</dbReference>
<dbReference type="CDD" id="cd11560">
    <property type="entry name" value="W2_eIF5C_like"/>
    <property type="match status" value="1"/>
</dbReference>
<dbReference type="InterPro" id="IPR043510">
    <property type="entry name" value="W2_5MP1/2"/>
</dbReference>
<evidence type="ECO:0000259" key="2">
    <source>
        <dbReference type="PROSITE" id="PS51363"/>
    </source>
</evidence>
<reference evidence="3 4" key="1">
    <citation type="journal article" date="2021" name="Sci. Rep.">
        <title>Genome sequencing of the multicellular alga Astrephomene provides insights into convergent evolution of germ-soma differentiation.</title>
        <authorList>
            <person name="Yamashita S."/>
            <person name="Yamamoto K."/>
            <person name="Matsuzaki R."/>
            <person name="Suzuki S."/>
            <person name="Yamaguchi H."/>
            <person name="Hirooka S."/>
            <person name="Minakuchi Y."/>
            <person name="Miyagishima S."/>
            <person name="Kawachi M."/>
            <person name="Toyoda A."/>
            <person name="Nozaki H."/>
        </authorList>
    </citation>
    <scope>NUCLEOTIDE SEQUENCE [LARGE SCALE GENOMIC DNA]</scope>
    <source>
        <strain evidence="3 4">NIES-4017</strain>
    </source>
</reference>
<proteinExistence type="inferred from homology"/>
<dbReference type="Gene3D" id="1.25.40.180">
    <property type="match status" value="1"/>
</dbReference>
<dbReference type="SUPFAM" id="SSF48371">
    <property type="entry name" value="ARM repeat"/>
    <property type="match status" value="1"/>
</dbReference>
<dbReference type="AlphaFoldDB" id="A0AAD3E1S0"/>
<comment type="similarity">
    <text evidence="1">Belongs to the BZW family.</text>
</comment>
<dbReference type="InterPro" id="IPR057397">
    <property type="entry name" value="HEAT_5MP1_2"/>
</dbReference>
<dbReference type="Proteomes" id="UP001054857">
    <property type="component" value="Unassembled WGS sequence"/>
</dbReference>
<dbReference type="GO" id="GO:0016020">
    <property type="term" value="C:membrane"/>
    <property type="evidence" value="ECO:0007669"/>
    <property type="project" value="TreeGrafter"/>
</dbReference>
<dbReference type="InterPro" id="IPR003307">
    <property type="entry name" value="W2_domain"/>
</dbReference>
<dbReference type="Pfam" id="PF25504">
    <property type="entry name" value="HEAT_5MP1_2"/>
    <property type="match status" value="1"/>
</dbReference>
<dbReference type="PANTHER" id="PTHR14208:SF2">
    <property type="entry name" value="PROTEIN KRASAVIETZ"/>
    <property type="match status" value="1"/>
</dbReference>
<evidence type="ECO:0000256" key="1">
    <source>
        <dbReference type="ARBA" id="ARBA00008151"/>
    </source>
</evidence>
<keyword evidence="4" id="KW-1185">Reference proteome</keyword>
<feature type="domain" description="W2" evidence="2">
    <location>
        <begin position="282"/>
        <end position="450"/>
    </location>
</feature>
<gene>
    <name evidence="3" type="ORF">Agub_g14619</name>
</gene>
<dbReference type="EMBL" id="BMAR01000058">
    <property type="protein sequence ID" value="GFR52106.1"/>
    <property type="molecule type" value="Genomic_DNA"/>
</dbReference>
<dbReference type="InterPro" id="IPR051245">
    <property type="entry name" value="eIF5-mimic_regulator"/>
</dbReference>
<feature type="non-terminal residue" evidence="3">
    <location>
        <position position="1"/>
    </location>
</feature>
<dbReference type="PROSITE" id="PS51363">
    <property type="entry name" value="W2"/>
    <property type="match status" value="1"/>
</dbReference>
<organism evidence="3 4">
    <name type="scientific">Astrephomene gubernaculifera</name>
    <dbReference type="NCBI Taxonomy" id="47775"/>
    <lineage>
        <taxon>Eukaryota</taxon>
        <taxon>Viridiplantae</taxon>
        <taxon>Chlorophyta</taxon>
        <taxon>core chlorophytes</taxon>
        <taxon>Chlorophyceae</taxon>
        <taxon>CS clade</taxon>
        <taxon>Chlamydomonadales</taxon>
        <taxon>Astrephomenaceae</taxon>
        <taxon>Astrephomene</taxon>
    </lineage>
</organism>
<dbReference type="GO" id="GO:0005737">
    <property type="term" value="C:cytoplasm"/>
    <property type="evidence" value="ECO:0007669"/>
    <property type="project" value="TreeGrafter"/>
</dbReference>
<comment type="caution">
    <text evidence="3">The sequence shown here is derived from an EMBL/GenBank/DDBJ whole genome shotgun (WGS) entry which is preliminary data.</text>
</comment>
<evidence type="ECO:0000313" key="4">
    <source>
        <dbReference type="Proteomes" id="UP001054857"/>
    </source>
</evidence>
<name>A0AAD3E1S0_9CHLO</name>